<dbReference type="GO" id="GO:0051213">
    <property type="term" value="F:dioxygenase activity"/>
    <property type="evidence" value="ECO:0007669"/>
    <property type="project" value="UniProtKB-KW"/>
</dbReference>
<comment type="caution">
    <text evidence="4">The sequence shown here is derived from an EMBL/GenBank/DDBJ whole genome shotgun (WGS) entry which is preliminary data.</text>
</comment>
<keyword evidence="4" id="KW-0560">Oxidoreductase</keyword>
<keyword evidence="5" id="KW-1185">Reference proteome</keyword>
<dbReference type="Proteomes" id="UP000587527">
    <property type="component" value="Unassembled WGS sequence"/>
</dbReference>
<feature type="compositionally biased region" description="Low complexity" evidence="1">
    <location>
        <begin position="150"/>
        <end position="161"/>
    </location>
</feature>
<feature type="transmembrane region" description="Helical" evidence="2">
    <location>
        <begin position="37"/>
        <end position="55"/>
    </location>
</feature>
<keyword evidence="2" id="KW-0812">Transmembrane</keyword>
<feature type="domain" description="VOC" evidence="3">
    <location>
        <begin position="327"/>
        <end position="444"/>
    </location>
</feature>
<protein>
    <submittedName>
        <fullName evidence="4">Catechol 2,3-dioxygenase-like lactoylglutathione lyase family enzyme</fullName>
    </submittedName>
</protein>
<dbReference type="Pfam" id="PF00903">
    <property type="entry name" value="Glyoxalase"/>
    <property type="match status" value="1"/>
</dbReference>
<dbReference type="InterPro" id="IPR029068">
    <property type="entry name" value="Glyas_Bleomycin-R_OHBP_Dase"/>
</dbReference>
<organism evidence="4 5">
    <name type="scientific">Allocatelliglobosispora scoriae</name>
    <dbReference type="NCBI Taxonomy" id="643052"/>
    <lineage>
        <taxon>Bacteria</taxon>
        <taxon>Bacillati</taxon>
        <taxon>Actinomycetota</taxon>
        <taxon>Actinomycetes</taxon>
        <taxon>Micromonosporales</taxon>
        <taxon>Micromonosporaceae</taxon>
        <taxon>Allocatelliglobosispora</taxon>
    </lineage>
</organism>
<keyword evidence="2" id="KW-0472">Membrane</keyword>
<accession>A0A841BQZ5</accession>
<feature type="compositionally biased region" description="Pro residues" evidence="1">
    <location>
        <begin position="208"/>
        <end position="220"/>
    </location>
</feature>
<sequence>MANGLRKPLGTGRVTLAIILGTLGAYTAAAGAGMTSWPLAAIGVAALVLGVSLVVTSTMRGADRAWVDGTGYVLEIHEAPQSLTHGRCEMMLQIDAPGHPAASVKIRDPRVPVAKWPAVGSILPIQVATDDIRRVRVLWDEVRLVDSPTQQQPSQPSQQRQQPPPPQPQRSRYVDEADIYAGVTGDETYRPTTRREADYVFDIDADPETPPPTRRPGPGPRPRRTPEAEPETPPTPEGSLMTEVADEGPRGYTVDESGLIEGDLLVVPASIDVIDFNDAHPGPAADKPPSARENVVELVVGVPGQRQVEDVEPGYIDDGLISPLGGTIHGVGITMLVVDVSRSVAFYRDLLGFYEIDSGHNSAVLASGDTRIVLRRADELGTTNRRLTHLNLEVGDLDAVYRDLRRKGVEFTYAPRVVNRGERLELWGAAFKDPDGHAVNLTQWRARS</sequence>
<evidence type="ECO:0000259" key="3">
    <source>
        <dbReference type="PROSITE" id="PS51819"/>
    </source>
</evidence>
<dbReference type="EMBL" id="JACHMN010000002">
    <property type="protein sequence ID" value="MBB5869808.1"/>
    <property type="molecule type" value="Genomic_DNA"/>
</dbReference>
<keyword evidence="4" id="KW-0223">Dioxygenase</keyword>
<name>A0A841BQZ5_9ACTN</name>
<proteinExistence type="predicted"/>
<gene>
    <name evidence="4" type="ORF">F4553_003187</name>
</gene>
<dbReference type="InterPro" id="IPR037523">
    <property type="entry name" value="VOC_core"/>
</dbReference>
<dbReference type="SUPFAM" id="SSF54593">
    <property type="entry name" value="Glyoxalase/Bleomycin resistance protein/Dihydroxybiphenyl dioxygenase"/>
    <property type="match status" value="1"/>
</dbReference>
<evidence type="ECO:0000313" key="5">
    <source>
        <dbReference type="Proteomes" id="UP000587527"/>
    </source>
</evidence>
<evidence type="ECO:0000256" key="2">
    <source>
        <dbReference type="SAM" id="Phobius"/>
    </source>
</evidence>
<feature type="region of interest" description="Disordered" evidence="1">
    <location>
        <begin position="146"/>
        <end position="243"/>
    </location>
</feature>
<evidence type="ECO:0000313" key="4">
    <source>
        <dbReference type="EMBL" id="MBB5869808.1"/>
    </source>
</evidence>
<dbReference type="InterPro" id="IPR004360">
    <property type="entry name" value="Glyas_Fos-R_dOase_dom"/>
</dbReference>
<dbReference type="RefSeq" id="WP_184836716.1">
    <property type="nucleotide sequence ID" value="NZ_JACHMN010000002.1"/>
</dbReference>
<keyword evidence="4" id="KW-0456">Lyase</keyword>
<dbReference type="CDD" id="cd06587">
    <property type="entry name" value="VOC"/>
    <property type="match status" value="1"/>
</dbReference>
<dbReference type="AlphaFoldDB" id="A0A841BQZ5"/>
<reference evidence="4 5" key="1">
    <citation type="submission" date="2020-08" db="EMBL/GenBank/DDBJ databases">
        <title>Sequencing the genomes of 1000 actinobacteria strains.</title>
        <authorList>
            <person name="Klenk H.-P."/>
        </authorList>
    </citation>
    <scope>NUCLEOTIDE SEQUENCE [LARGE SCALE GENOMIC DNA]</scope>
    <source>
        <strain evidence="4 5">DSM 45362</strain>
    </source>
</reference>
<dbReference type="PROSITE" id="PS51819">
    <property type="entry name" value="VOC"/>
    <property type="match status" value="1"/>
</dbReference>
<feature type="compositionally biased region" description="Basic and acidic residues" evidence="1">
    <location>
        <begin position="187"/>
        <end position="198"/>
    </location>
</feature>
<dbReference type="GO" id="GO:0016829">
    <property type="term" value="F:lyase activity"/>
    <property type="evidence" value="ECO:0007669"/>
    <property type="project" value="UniProtKB-KW"/>
</dbReference>
<feature type="transmembrane region" description="Helical" evidence="2">
    <location>
        <begin position="12"/>
        <end position="31"/>
    </location>
</feature>
<evidence type="ECO:0000256" key="1">
    <source>
        <dbReference type="SAM" id="MobiDB-lite"/>
    </source>
</evidence>
<keyword evidence="2" id="KW-1133">Transmembrane helix</keyword>
<dbReference type="Gene3D" id="3.10.180.10">
    <property type="entry name" value="2,3-Dihydroxybiphenyl 1,2-Dioxygenase, domain 1"/>
    <property type="match status" value="1"/>
</dbReference>